<evidence type="ECO:0000313" key="2">
    <source>
        <dbReference type="EMBL" id="KAL0567130.1"/>
    </source>
</evidence>
<dbReference type="EMBL" id="JBAHYK010001667">
    <property type="protein sequence ID" value="KAL0567130.1"/>
    <property type="molecule type" value="Genomic_DNA"/>
</dbReference>
<organism evidence="2 3">
    <name type="scientific">Marasmius crinis-equi</name>
    <dbReference type="NCBI Taxonomy" id="585013"/>
    <lineage>
        <taxon>Eukaryota</taxon>
        <taxon>Fungi</taxon>
        <taxon>Dikarya</taxon>
        <taxon>Basidiomycota</taxon>
        <taxon>Agaricomycotina</taxon>
        <taxon>Agaricomycetes</taxon>
        <taxon>Agaricomycetidae</taxon>
        <taxon>Agaricales</taxon>
        <taxon>Marasmiineae</taxon>
        <taxon>Marasmiaceae</taxon>
        <taxon>Marasmius</taxon>
    </lineage>
</organism>
<feature type="compositionally biased region" description="Basic and acidic residues" evidence="1">
    <location>
        <begin position="69"/>
        <end position="92"/>
    </location>
</feature>
<proteinExistence type="predicted"/>
<reference evidence="2 3" key="1">
    <citation type="submission" date="2024-02" db="EMBL/GenBank/DDBJ databases">
        <title>A draft genome for the cacao thread blight pathogen Marasmius crinis-equi.</title>
        <authorList>
            <person name="Cohen S.P."/>
            <person name="Baruah I.K."/>
            <person name="Amoako-Attah I."/>
            <person name="Bukari Y."/>
            <person name="Meinhardt L.W."/>
            <person name="Bailey B.A."/>
        </authorList>
    </citation>
    <scope>NUCLEOTIDE SEQUENCE [LARGE SCALE GENOMIC DNA]</scope>
    <source>
        <strain evidence="2 3">GH-76</strain>
    </source>
</reference>
<feature type="region of interest" description="Disordered" evidence="1">
    <location>
        <begin position="1"/>
        <end position="94"/>
    </location>
</feature>
<gene>
    <name evidence="2" type="ORF">V5O48_014863</name>
</gene>
<feature type="compositionally biased region" description="Basic and acidic residues" evidence="1">
    <location>
        <begin position="39"/>
        <end position="55"/>
    </location>
</feature>
<protein>
    <submittedName>
        <fullName evidence="2">Uncharacterized protein</fullName>
    </submittedName>
</protein>
<accession>A0ABR3EW38</accession>
<evidence type="ECO:0000313" key="3">
    <source>
        <dbReference type="Proteomes" id="UP001465976"/>
    </source>
</evidence>
<feature type="compositionally biased region" description="Polar residues" evidence="1">
    <location>
        <begin position="1"/>
        <end position="11"/>
    </location>
</feature>
<name>A0ABR3EW38_9AGAR</name>
<dbReference type="Proteomes" id="UP001465976">
    <property type="component" value="Unassembled WGS sequence"/>
</dbReference>
<evidence type="ECO:0000256" key="1">
    <source>
        <dbReference type="SAM" id="MobiDB-lite"/>
    </source>
</evidence>
<keyword evidence="3" id="KW-1185">Reference proteome</keyword>
<sequence length="119" mass="13096">MDRTPSKNITSIRVARKGVHPYGLPTPPITPAVGRKTSRKVEVEQQREETGRDIDMDISTGENNGNGRDANDPDGGREESSGDSLREGKEDLALPLSMEDIQVERAQLMNELLVKSIPQ</sequence>
<feature type="non-terminal residue" evidence="2">
    <location>
        <position position="119"/>
    </location>
</feature>
<comment type="caution">
    <text evidence="2">The sequence shown here is derived from an EMBL/GenBank/DDBJ whole genome shotgun (WGS) entry which is preliminary data.</text>
</comment>